<dbReference type="PANTHER" id="PTHR10775">
    <property type="entry name" value="OS08G0208400 PROTEIN"/>
    <property type="match status" value="1"/>
</dbReference>
<dbReference type="Pfam" id="PF13963">
    <property type="entry name" value="Transpos_assoc"/>
    <property type="match status" value="1"/>
</dbReference>
<reference evidence="3" key="2">
    <citation type="journal article" date="2024" name="Plant">
        <title>Genomic evolution and insights into agronomic trait innovations of Sesamum species.</title>
        <authorList>
            <person name="Miao H."/>
            <person name="Wang L."/>
            <person name="Qu L."/>
            <person name="Liu H."/>
            <person name="Sun Y."/>
            <person name="Le M."/>
            <person name="Wang Q."/>
            <person name="Wei S."/>
            <person name="Zheng Y."/>
            <person name="Lin W."/>
            <person name="Duan Y."/>
            <person name="Cao H."/>
            <person name="Xiong S."/>
            <person name="Wang X."/>
            <person name="Wei L."/>
            <person name="Li C."/>
            <person name="Ma Q."/>
            <person name="Ju M."/>
            <person name="Zhao R."/>
            <person name="Li G."/>
            <person name="Mu C."/>
            <person name="Tian Q."/>
            <person name="Mei H."/>
            <person name="Zhang T."/>
            <person name="Gao T."/>
            <person name="Zhang H."/>
        </authorList>
    </citation>
    <scope>NUCLEOTIDE SEQUENCE</scope>
    <source>
        <strain evidence="3">KEN1</strain>
    </source>
</reference>
<comment type="caution">
    <text evidence="3">The sequence shown here is derived from an EMBL/GenBank/DDBJ whole genome shotgun (WGS) entry which is preliminary data.</text>
</comment>
<dbReference type="EMBL" id="JACGWN010000015">
    <property type="protein sequence ID" value="KAL0401779.1"/>
    <property type="molecule type" value="Genomic_DNA"/>
</dbReference>
<reference evidence="3" key="1">
    <citation type="submission" date="2020-06" db="EMBL/GenBank/DDBJ databases">
        <authorList>
            <person name="Li T."/>
            <person name="Hu X."/>
            <person name="Zhang T."/>
            <person name="Song X."/>
            <person name="Zhang H."/>
            <person name="Dai N."/>
            <person name="Sheng W."/>
            <person name="Hou X."/>
            <person name="Wei L."/>
        </authorList>
    </citation>
    <scope>NUCLEOTIDE SEQUENCE</scope>
    <source>
        <strain evidence="3">KEN1</strain>
        <tissue evidence="3">Leaf</tissue>
    </source>
</reference>
<accession>A0AAW2TBG5</accession>
<evidence type="ECO:0000256" key="1">
    <source>
        <dbReference type="SAM" id="MobiDB-lite"/>
    </source>
</evidence>
<protein>
    <recommendedName>
        <fullName evidence="2">Transposase-associated domain-containing protein</fullName>
    </recommendedName>
</protein>
<proteinExistence type="predicted"/>
<name>A0AAW2TBG5_9LAMI</name>
<dbReference type="AlphaFoldDB" id="A0AAW2TBG5"/>
<gene>
    <name evidence="3" type="ORF">Slati_4207800</name>
</gene>
<dbReference type="PANTHER" id="PTHR10775:SF185">
    <property type="entry name" value="OS08G0208400 PROTEIN"/>
    <property type="match status" value="1"/>
</dbReference>
<sequence>MYEKNLPNRVGLTPEFEDGFTAFIEWVKSQHAYMEGEKIRCPCRKCKNKVFKTPDEDEQTPPAPAEEGTSTHCGDVAQMNWAQRMIFYAAGPAFWSSTYNQDGVPDDDRFHDVVHAAEQPLWNRCTQSQLGANDILPRDHTFPLDYYNTKKLIKDLSELMEKIDACRNDCMLYWKDDIDLDYCKLCRKARYQPTRERNPNRKKTPYAILRYLPLTPRLQRLYASLDG</sequence>
<feature type="region of interest" description="Disordered" evidence="1">
    <location>
        <begin position="52"/>
        <end position="72"/>
    </location>
</feature>
<evidence type="ECO:0000259" key="2">
    <source>
        <dbReference type="Pfam" id="PF13963"/>
    </source>
</evidence>
<organism evidence="3">
    <name type="scientific">Sesamum latifolium</name>
    <dbReference type="NCBI Taxonomy" id="2727402"/>
    <lineage>
        <taxon>Eukaryota</taxon>
        <taxon>Viridiplantae</taxon>
        <taxon>Streptophyta</taxon>
        <taxon>Embryophyta</taxon>
        <taxon>Tracheophyta</taxon>
        <taxon>Spermatophyta</taxon>
        <taxon>Magnoliopsida</taxon>
        <taxon>eudicotyledons</taxon>
        <taxon>Gunneridae</taxon>
        <taxon>Pentapetalae</taxon>
        <taxon>asterids</taxon>
        <taxon>lamiids</taxon>
        <taxon>Lamiales</taxon>
        <taxon>Pedaliaceae</taxon>
        <taxon>Sesamum</taxon>
    </lineage>
</organism>
<feature type="domain" description="Transposase-associated" evidence="2">
    <location>
        <begin position="12"/>
        <end position="55"/>
    </location>
</feature>
<dbReference type="InterPro" id="IPR029480">
    <property type="entry name" value="Transpos_assoc"/>
</dbReference>
<evidence type="ECO:0000313" key="3">
    <source>
        <dbReference type="EMBL" id="KAL0401779.1"/>
    </source>
</evidence>